<gene>
    <name evidence="2" type="ORF">GJ744_012421</name>
</gene>
<keyword evidence="1" id="KW-0812">Transmembrane</keyword>
<dbReference type="EMBL" id="JAACFV010000098">
    <property type="protein sequence ID" value="KAF7505886.1"/>
    <property type="molecule type" value="Genomic_DNA"/>
</dbReference>
<keyword evidence="1" id="KW-1133">Transmembrane helix</keyword>
<comment type="caution">
    <text evidence="2">The sequence shown here is derived from an EMBL/GenBank/DDBJ whole genome shotgun (WGS) entry which is preliminary data.</text>
</comment>
<protein>
    <submittedName>
        <fullName evidence="2">Uncharacterized protein</fullName>
    </submittedName>
</protein>
<organism evidence="2 3">
    <name type="scientific">Endocarpon pusillum</name>
    <dbReference type="NCBI Taxonomy" id="364733"/>
    <lineage>
        <taxon>Eukaryota</taxon>
        <taxon>Fungi</taxon>
        <taxon>Dikarya</taxon>
        <taxon>Ascomycota</taxon>
        <taxon>Pezizomycotina</taxon>
        <taxon>Eurotiomycetes</taxon>
        <taxon>Chaetothyriomycetidae</taxon>
        <taxon>Verrucariales</taxon>
        <taxon>Verrucariaceae</taxon>
        <taxon>Endocarpon</taxon>
    </lineage>
</organism>
<keyword evidence="1" id="KW-0472">Membrane</keyword>
<dbReference type="Proteomes" id="UP000606974">
    <property type="component" value="Unassembled WGS sequence"/>
</dbReference>
<evidence type="ECO:0000313" key="3">
    <source>
        <dbReference type="Proteomes" id="UP000606974"/>
    </source>
</evidence>
<feature type="transmembrane region" description="Helical" evidence="1">
    <location>
        <begin position="282"/>
        <end position="307"/>
    </location>
</feature>
<reference evidence="2" key="1">
    <citation type="submission" date="2020-02" db="EMBL/GenBank/DDBJ databases">
        <authorList>
            <person name="Palmer J.M."/>
        </authorList>
    </citation>
    <scope>NUCLEOTIDE SEQUENCE</scope>
    <source>
        <strain evidence="2">EPUS1.4</strain>
        <tissue evidence="2">Thallus</tissue>
    </source>
</reference>
<dbReference type="AlphaFoldDB" id="A0A8H7E424"/>
<evidence type="ECO:0000313" key="2">
    <source>
        <dbReference type="EMBL" id="KAF7505886.1"/>
    </source>
</evidence>
<proteinExistence type="predicted"/>
<evidence type="ECO:0000256" key="1">
    <source>
        <dbReference type="SAM" id="Phobius"/>
    </source>
</evidence>
<keyword evidence="3" id="KW-1185">Reference proteome</keyword>
<dbReference type="PANTHER" id="PTHR37048">
    <property type="entry name" value="QUESTIONABLE PROTEIN"/>
    <property type="match status" value="1"/>
</dbReference>
<dbReference type="OrthoDB" id="3537171at2759"/>
<accession>A0A8H7E424</accession>
<dbReference type="PANTHER" id="PTHR37048:SF2">
    <property type="entry name" value="QUESTIONABLE PROTEIN"/>
    <property type="match status" value="1"/>
</dbReference>
<name>A0A8H7E424_9EURO</name>
<sequence length="379" mass="42867">MVSNTLAHNAHDSQPRTRLRKENIRSGSILWLCKTLDEDDMILLEAAGLERQALNHPVVVVDILKKDPELVEICKMTSCGDRKITMSTIHRKNWHFYLPIQPTPSHPACTAEPLSLENNKQLRKLSYINTGQTYRIPLVLLKTYDDLEKGISSYHLTPESLETVKTACGLASSTRTKSRDPVIYATPKITSTTPRPSSTQHIHNHLHAAATESNVEDNTGRYRVPADEHEPLLPVPVTNRLQNSQAQFPPAWPGQHQTHPGRVANDHYHVYRRPKKTHYEPILRALLTLLCLCTCVVVLAALGYSLFLGIRWVFRIFTSLVTAIEAELVRLGHYITHVGEYIVSPFIIIGKAVSAGWKNLVHVLKEIVRWFENRKTVSS</sequence>